<dbReference type="InParanoid" id="A0A0R0K283"/>
<dbReference type="AlphaFoldDB" id="A0A0R0K283"/>
<evidence type="ECO:0000313" key="3">
    <source>
        <dbReference type="EnsemblPlants" id="KRH57407"/>
    </source>
</evidence>
<reference evidence="3" key="2">
    <citation type="submission" date="2018-02" db="UniProtKB">
        <authorList>
            <consortium name="EnsemblPlants"/>
        </authorList>
    </citation>
    <scope>IDENTIFICATION</scope>
    <source>
        <strain evidence="3">Williams 82</strain>
    </source>
</reference>
<accession>A0A0R0K283</accession>
<organism evidence="2">
    <name type="scientific">Glycine max</name>
    <name type="common">Soybean</name>
    <name type="synonym">Glycine hispida</name>
    <dbReference type="NCBI Taxonomy" id="3847"/>
    <lineage>
        <taxon>Eukaryota</taxon>
        <taxon>Viridiplantae</taxon>
        <taxon>Streptophyta</taxon>
        <taxon>Embryophyta</taxon>
        <taxon>Tracheophyta</taxon>
        <taxon>Spermatophyta</taxon>
        <taxon>Magnoliopsida</taxon>
        <taxon>eudicotyledons</taxon>
        <taxon>Gunneridae</taxon>
        <taxon>Pentapetalae</taxon>
        <taxon>rosids</taxon>
        <taxon>fabids</taxon>
        <taxon>Fabales</taxon>
        <taxon>Fabaceae</taxon>
        <taxon>Papilionoideae</taxon>
        <taxon>50 kb inversion clade</taxon>
        <taxon>NPAAA clade</taxon>
        <taxon>indigoferoid/millettioid clade</taxon>
        <taxon>Phaseoleae</taxon>
        <taxon>Glycine</taxon>
        <taxon>Glycine subgen. Soja</taxon>
    </lineage>
</organism>
<keyword evidence="4" id="KW-1185">Reference proteome</keyword>
<reference evidence="2" key="3">
    <citation type="submission" date="2018-07" db="EMBL/GenBank/DDBJ databases">
        <title>WGS assembly of Glycine max.</title>
        <authorList>
            <person name="Schmutz J."/>
            <person name="Cannon S."/>
            <person name="Schlueter J."/>
            <person name="Ma J."/>
            <person name="Mitros T."/>
            <person name="Nelson W."/>
            <person name="Hyten D."/>
            <person name="Song Q."/>
            <person name="Thelen J."/>
            <person name="Cheng J."/>
            <person name="Xu D."/>
            <person name="Hellsten U."/>
            <person name="May G."/>
            <person name="Yu Y."/>
            <person name="Sakurai T."/>
            <person name="Umezawa T."/>
            <person name="Bhattacharyya M."/>
            <person name="Sandhu D."/>
            <person name="Valliyodan B."/>
            <person name="Lindquist E."/>
            <person name="Peto M."/>
            <person name="Grant D."/>
            <person name="Shu S."/>
            <person name="Goodstein D."/>
            <person name="Barry K."/>
            <person name="Futrell-Griggs M."/>
            <person name="Abernathy B."/>
            <person name="Du J."/>
            <person name="Tian Z."/>
            <person name="Zhu L."/>
            <person name="Gill N."/>
            <person name="Joshi T."/>
            <person name="Libault M."/>
            <person name="Sethuraman A."/>
            <person name="Zhang X."/>
            <person name="Shinozaki K."/>
            <person name="Nguyen H."/>
            <person name="Wing R."/>
            <person name="Cregan P."/>
            <person name="Specht J."/>
            <person name="Grimwood J."/>
            <person name="Rokhsar D."/>
            <person name="Stacey G."/>
            <person name="Shoemaker R."/>
            <person name="Jackson S."/>
        </authorList>
    </citation>
    <scope>NUCLEOTIDE SEQUENCE</scope>
    <source>
        <tissue evidence="2">Callus</tissue>
    </source>
</reference>
<protein>
    <submittedName>
        <fullName evidence="2 3">Uncharacterized protein</fullName>
    </submittedName>
</protein>
<gene>
    <name evidence="2" type="ORF">GLYMA_05G059700</name>
</gene>
<dbReference type="Gramene" id="KRH57407">
    <property type="protein sequence ID" value="KRH57407"/>
    <property type="gene ID" value="GLYMA_05G059700"/>
</dbReference>
<sequence>MVLCREKTVKRHLKAVDIMERDREPERKAIWNKISEMRNAVLGFMVLLEKAAEEFGFDQSGGLTIPCEIETF</sequence>
<comment type="similarity">
    <text evidence="1">Belongs to the ARG7 family.</text>
</comment>
<evidence type="ECO:0000256" key="1">
    <source>
        <dbReference type="ARBA" id="ARBA00006974"/>
    </source>
</evidence>
<dbReference type="GO" id="GO:0009733">
    <property type="term" value="P:response to auxin"/>
    <property type="evidence" value="ECO:0007669"/>
    <property type="project" value="InterPro"/>
</dbReference>
<dbReference type="PaxDb" id="3847-GLYMA15G20160.1"/>
<evidence type="ECO:0000313" key="4">
    <source>
        <dbReference type="Proteomes" id="UP000008827"/>
    </source>
</evidence>
<proteinExistence type="inferred from homology"/>
<dbReference type="EnsemblPlants" id="KRH57407">
    <property type="protein sequence ID" value="KRH57407"/>
    <property type="gene ID" value="GLYMA_05G059700"/>
</dbReference>
<dbReference type="InterPro" id="IPR003676">
    <property type="entry name" value="SAUR_fam"/>
</dbReference>
<dbReference type="Pfam" id="PF02519">
    <property type="entry name" value="Auxin_inducible"/>
    <property type="match status" value="1"/>
</dbReference>
<evidence type="ECO:0000313" key="2">
    <source>
        <dbReference type="EMBL" id="KRH57407.1"/>
    </source>
</evidence>
<dbReference type="EMBL" id="CM000838">
    <property type="protein sequence ID" value="KRH57407.1"/>
    <property type="molecule type" value="Genomic_DNA"/>
</dbReference>
<reference evidence="2 3" key="1">
    <citation type="journal article" date="2010" name="Nature">
        <title>Genome sequence of the palaeopolyploid soybean.</title>
        <authorList>
            <person name="Schmutz J."/>
            <person name="Cannon S.B."/>
            <person name="Schlueter J."/>
            <person name="Ma J."/>
            <person name="Mitros T."/>
            <person name="Nelson W."/>
            <person name="Hyten D.L."/>
            <person name="Song Q."/>
            <person name="Thelen J.J."/>
            <person name="Cheng J."/>
            <person name="Xu D."/>
            <person name="Hellsten U."/>
            <person name="May G.D."/>
            <person name="Yu Y."/>
            <person name="Sakurai T."/>
            <person name="Umezawa T."/>
            <person name="Bhattacharyya M.K."/>
            <person name="Sandhu D."/>
            <person name="Valliyodan B."/>
            <person name="Lindquist E."/>
            <person name="Peto M."/>
            <person name="Grant D."/>
            <person name="Shu S."/>
            <person name="Goodstein D."/>
            <person name="Barry K."/>
            <person name="Futrell-Griggs M."/>
            <person name="Abernathy B."/>
            <person name="Du J."/>
            <person name="Tian Z."/>
            <person name="Zhu L."/>
            <person name="Gill N."/>
            <person name="Joshi T."/>
            <person name="Libault M."/>
            <person name="Sethuraman A."/>
            <person name="Zhang X.-C."/>
            <person name="Shinozaki K."/>
            <person name="Nguyen H.T."/>
            <person name="Wing R.A."/>
            <person name="Cregan P."/>
            <person name="Specht J."/>
            <person name="Grimwood J."/>
            <person name="Rokhsar D."/>
            <person name="Stacey G."/>
            <person name="Shoemaker R.C."/>
            <person name="Jackson S.A."/>
        </authorList>
    </citation>
    <scope>NUCLEOTIDE SEQUENCE</scope>
    <source>
        <strain evidence="3">cv. Williams 82</strain>
        <tissue evidence="2">Callus</tissue>
    </source>
</reference>
<name>A0A0R0K283_SOYBN</name>
<dbReference type="Proteomes" id="UP000008827">
    <property type="component" value="Chromosome 5"/>
</dbReference>